<feature type="compositionally biased region" description="Basic and acidic residues" evidence="2">
    <location>
        <begin position="134"/>
        <end position="149"/>
    </location>
</feature>
<proteinExistence type="predicted"/>
<gene>
    <name evidence="3" type="ORF">GN244_ATG03792</name>
    <name evidence="4" type="ORF">GN958_ATG16776</name>
</gene>
<feature type="compositionally biased region" description="Low complexity" evidence="2">
    <location>
        <begin position="155"/>
        <end position="164"/>
    </location>
</feature>
<feature type="region of interest" description="Disordered" evidence="2">
    <location>
        <begin position="119"/>
        <end position="165"/>
    </location>
</feature>
<dbReference type="Proteomes" id="UP000704712">
    <property type="component" value="Unassembled WGS sequence"/>
</dbReference>
<dbReference type="EMBL" id="WSZM01000079">
    <property type="protein sequence ID" value="KAF4043919.1"/>
    <property type="molecule type" value="Genomic_DNA"/>
</dbReference>
<feature type="compositionally biased region" description="Basic residues" evidence="2">
    <location>
        <begin position="316"/>
        <end position="328"/>
    </location>
</feature>
<feature type="region of interest" description="Disordered" evidence="2">
    <location>
        <begin position="270"/>
        <end position="364"/>
    </location>
</feature>
<keyword evidence="1" id="KW-0175">Coiled coil</keyword>
<evidence type="ECO:0000313" key="4">
    <source>
        <dbReference type="EMBL" id="KAF4134094.1"/>
    </source>
</evidence>
<comment type="caution">
    <text evidence="3">The sequence shown here is derived from an EMBL/GenBank/DDBJ whole genome shotgun (WGS) entry which is preliminary data.</text>
</comment>
<evidence type="ECO:0000256" key="2">
    <source>
        <dbReference type="SAM" id="MobiDB-lite"/>
    </source>
</evidence>
<dbReference type="EMBL" id="JAACNO010002339">
    <property type="protein sequence ID" value="KAF4134094.1"/>
    <property type="molecule type" value="Genomic_DNA"/>
</dbReference>
<evidence type="ECO:0000313" key="3">
    <source>
        <dbReference type="EMBL" id="KAF4043919.1"/>
    </source>
</evidence>
<dbReference type="Proteomes" id="UP000602510">
    <property type="component" value="Unassembled WGS sequence"/>
</dbReference>
<evidence type="ECO:0000256" key="1">
    <source>
        <dbReference type="SAM" id="Coils"/>
    </source>
</evidence>
<evidence type="ECO:0000313" key="5">
    <source>
        <dbReference type="Proteomes" id="UP000602510"/>
    </source>
</evidence>
<name>A0A833TIC9_PHYIN</name>
<dbReference type="AlphaFoldDB" id="A0A833TIC9"/>
<accession>A0A833TIC9</accession>
<reference evidence="3" key="1">
    <citation type="submission" date="2020-04" db="EMBL/GenBank/DDBJ databases">
        <title>Hybrid Assembly of Korean Phytophthora infestans isolates.</title>
        <authorList>
            <person name="Prokchorchik M."/>
            <person name="Lee Y."/>
            <person name="Seo J."/>
            <person name="Cho J.-H."/>
            <person name="Park Y.-E."/>
            <person name="Jang D.-C."/>
            <person name="Im J.-S."/>
            <person name="Choi J.-G."/>
            <person name="Park H.-J."/>
            <person name="Lee G.-B."/>
            <person name="Lee Y.-G."/>
            <person name="Hong S.-Y."/>
            <person name="Cho K."/>
            <person name="Sohn K.H."/>
        </authorList>
    </citation>
    <scope>NUCLEOTIDE SEQUENCE</scope>
    <source>
        <strain evidence="3">KR_1_A1</strain>
        <strain evidence="4">KR_2_A2</strain>
    </source>
</reference>
<organism evidence="3 5">
    <name type="scientific">Phytophthora infestans</name>
    <name type="common">Potato late blight agent</name>
    <name type="synonym">Botrytis infestans</name>
    <dbReference type="NCBI Taxonomy" id="4787"/>
    <lineage>
        <taxon>Eukaryota</taxon>
        <taxon>Sar</taxon>
        <taxon>Stramenopiles</taxon>
        <taxon>Oomycota</taxon>
        <taxon>Peronosporomycetes</taxon>
        <taxon>Peronosporales</taxon>
        <taxon>Peronosporaceae</taxon>
        <taxon>Phytophthora</taxon>
    </lineage>
</organism>
<sequence>MAMTDTLVARLKADLKRSLRKHVGDAVNDVCNAFIDELKPAYHPPSVPLSTPVGALRNEVDYDCCRQLVKYIVRNMDTSPEFAQQMDCVILAYQSNASVDILNSVVSQNMWVRRKFVQTSGGEQEPLKPPRAAIDSHKGLEDKSLKSTVDRNGVSESSASSLASGKVMSTFRGDSTKVNPVKRRKGALANAQIGEPCRAKHTAALKDSTQAVKAKTPTHQRGFPTMPTAHQKTTPVKRLSAHVGSSEGVDDSINKRSVSRASLPVACKPARAQADTAETCPHSSSILEGRASISDTSASSNSHTRNSTTSRPREWGKRKRLVTRKRPKVAAMPSKRAGRAPWKQSFECSDQSSTESDNSEKPVRTLGQADHVIVISGAEKKSGNTVTMLSKNATANDGLVIAEKTMKNAMGAATSSIGLQLRQVERDLEAGDEVWGMNVAKAKFQAMLDVIVAEDSQSTILSETETDENSQVLSEDPFADLCDPTQRSVDQSRLFQARLRDTITIVDATLCNPPQGHLCSQDCKDIRAQLCNQFTPCINPTCRAWHEAEAHIESCPREQCELKNRVRLRETMHLIERKQQQVTAARAAFEHANEAHVSPARLSNKKRTNVGNAKALARIETLEQDIENLTGELMILIDMKLQLSITLSDIDIDIASDDRDRFPEFASHYAARSHRRKYS</sequence>
<feature type="compositionally biased region" description="Low complexity" evidence="2">
    <location>
        <begin position="292"/>
        <end position="310"/>
    </location>
</feature>
<feature type="compositionally biased region" description="Polar residues" evidence="2">
    <location>
        <begin position="346"/>
        <end position="356"/>
    </location>
</feature>
<protein>
    <submittedName>
        <fullName evidence="3">Uncharacterized protein</fullName>
    </submittedName>
</protein>
<feature type="region of interest" description="Disordered" evidence="2">
    <location>
        <begin position="206"/>
        <end position="236"/>
    </location>
</feature>
<keyword evidence="5" id="KW-1185">Reference proteome</keyword>
<feature type="coiled-coil region" evidence="1">
    <location>
        <begin position="575"/>
        <end position="639"/>
    </location>
</feature>